<evidence type="ECO:0000256" key="1">
    <source>
        <dbReference type="ARBA" id="ARBA00012417"/>
    </source>
</evidence>
<dbReference type="Pfam" id="PF00136">
    <property type="entry name" value="DNA_pol_B"/>
    <property type="match status" value="1"/>
</dbReference>
<dbReference type="OrthoDB" id="2414538at2759"/>
<evidence type="ECO:0000256" key="5">
    <source>
        <dbReference type="ARBA" id="ARBA00049244"/>
    </source>
</evidence>
<evidence type="ECO:0000259" key="8">
    <source>
        <dbReference type="Pfam" id="PF14260"/>
    </source>
</evidence>
<organism evidence="9 10">
    <name type="scientific">Ganoderma sinense ZZ0214-1</name>
    <dbReference type="NCBI Taxonomy" id="1077348"/>
    <lineage>
        <taxon>Eukaryota</taxon>
        <taxon>Fungi</taxon>
        <taxon>Dikarya</taxon>
        <taxon>Basidiomycota</taxon>
        <taxon>Agaricomycotina</taxon>
        <taxon>Agaricomycetes</taxon>
        <taxon>Polyporales</taxon>
        <taxon>Polyporaceae</taxon>
        <taxon>Ganoderma</taxon>
    </lineage>
</organism>
<dbReference type="GO" id="GO:0016035">
    <property type="term" value="C:zeta DNA polymerase complex"/>
    <property type="evidence" value="ECO:0007669"/>
    <property type="project" value="InterPro"/>
</dbReference>
<evidence type="ECO:0000313" key="9">
    <source>
        <dbReference type="EMBL" id="PIL31962.1"/>
    </source>
</evidence>
<dbReference type="InterPro" id="IPR006134">
    <property type="entry name" value="DNA-dir_DNA_pol_B_multi_dom"/>
</dbReference>
<dbReference type="EMBL" id="AYKW01000012">
    <property type="protein sequence ID" value="PIL31962.1"/>
    <property type="molecule type" value="Genomic_DNA"/>
</dbReference>
<dbReference type="InterPro" id="IPR043502">
    <property type="entry name" value="DNA/RNA_pol_sf"/>
</dbReference>
<dbReference type="Gene3D" id="1.10.132.60">
    <property type="entry name" value="DNA polymerase family B, C-terminal domain"/>
    <property type="match status" value="1"/>
</dbReference>
<dbReference type="Pfam" id="PF14260">
    <property type="entry name" value="zf-C4pol"/>
    <property type="match status" value="1"/>
</dbReference>
<evidence type="ECO:0000256" key="4">
    <source>
        <dbReference type="ARBA" id="ARBA00022932"/>
    </source>
</evidence>
<dbReference type="GO" id="GO:0003887">
    <property type="term" value="F:DNA-directed DNA polymerase activity"/>
    <property type="evidence" value="ECO:0007669"/>
    <property type="project" value="UniProtKB-KW"/>
</dbReference>
<keyword evidence="3" id="KW-0548">Nucleotidyltransferase</keyword>
<feature type="domain" description="C4-type zinc-finger of DNA polymerase delta" evidence="8">
    <location>
        <begin position="222"/>
        <end position="291"/>
    </location>
</feature>
<feature type="domain" description="DNA-directed DNA polymerase family B multifunctional" evidence="7">
    <location>
        <begin position="2"/>
        <end position="170"/>
    </location>
</feature>
<dbReference type="FunFam" id="1.10.132.60:FF:000007">
    <property type="entry name" value="DNA polymerase"/>
    <property type="match status" value="1"/>
</dbReference>
<dbReference type="Proteomes" id="UP000230002">
    <property type="component" value="Unassembled WGS sequence"/>
</dbReference>
<name>A0A2G8SDX5_9APHY</name>
<dbReference type="PANTHER" id="PTHR45812">
    <property type="entry name" value="DNA POLYMERASE ZETA CATALYTIC SUBUNIT"/>
    <property type="match status" value="1"/>
</dbReference>
<dbReference type="InterPro" id="IPR025687">
    <property type="entry name" value="Znf-C4pol"/>
</dbReference>
<dbReference type="InterPro" id="IPR042087">
    <property type="entry name" value="DNA_pol_B_thumb"/>
</dbReference>
<dbReference type="GO" id="GO:0000724">
    <property type="term" value="P:double-strand break repair via homologous recombination"/>
    <property type="evidence" value="ECO:0007669"/>
    <property type="project" value="TreeGrafter"/>
</dbReference>
<evidence type="ECO:0000256" key="2">
    <source>
        <dbReference type="ARBA" id="ARBA00022679"/>
    </source>
</evidence>
<keyword evidence="10" id="KW-1185">Reference proteome</keyword>
<evidence type="ECO:0000256" key="6">
    <source>
        <dbReference type="SAM" id="MobiDB-lite"/>
    </source>
</evidence>
<dbReference type="PANTHER" id="PTHR45812:SF1">
    <property type="entry name" value="DNA POLYMERASE ZETA CATALYTIC SUBUNIT"/>
    <property type="match status" value="1"/>
</dbReference>
<feature type="compositionally biased region" description="Acidic residues" evidence="6">
    <location>
        <begin position="320"/>
        <end position="330"/>
    </location>
</feature>
<protein>
    <recommendedName>
        <fullName evidence="1">DNA-directed DNA polymerase</fullName>
        <ecNumber evidence="1">2.7.7.7</ecNumber>
    </recommendedName>
</protein>
<dbReference type="SUPFAM" id="SSF56672">
    <property type="entry name" value="DNA/RNA polymerases"/>
    <property type="match status" value="1"/>
</dbReference>
<gene>
    <name evidence="9" type="ORF">GSI_06666</name>
</gene>
<dbReference type="GO" id="GO:0003677">
    <property type="term" value="F:DNA binding"/>
    <property type="evidence" value="ECO:0007669"/>
    <property type="project" value="InterPro"/>
</dbReference>
<dbReference type="GO" id="GO:0042276">
    <property type="term" value="P:error-prone translesion synthesis"/>
    <property type="evidence" value="ECO:0007669"/>
    <property type="project" value="TreeGrafter"/>
</dbReference>
<keyword evidence="4" id="KW-0239">DNA-directed DNA polymerase</keyword>
<dbReference type="GO" id="GO:0005634">
    <property type="term" value="C:nucleus"/>
    <property type="evidence" value="ECO:0007669"/>
    <property type="project" value="TreeGrafter"/>
</dbReference>
<evidence type="ECO:0000259" key="7">
    <source>
        <dbReference type="Pfam" id="PF00136"/>
    </source>
</evidence>
<dbReference type="GO" id="GO:0000166">
    <property type="term" value="F:nucleotide binding"/>
    <property type="evidence" value="ECO:0007669"/>
    <property type="project" value="InterPro"/>
</dbReference>
<feature type="region of interest" description="Disordered" evidence="6">
    <location>
        <begin position="318"/>
        <end position="358"/>
    </location>
</feature>
<dbReference type="InterPro" id="IPR030559">
    <property type="entry name" value="PolZ_Rev3"/>
</dbReference>
<keyword evidence="2" id="KW-0808">Transferase</keyword>
<dbReference type="EC" id="2.7.7.7" evidence="1"/>
<proteinExistence type="predicted"/>
<evidence type="ECO:0000313" key="10">
    <source>
        <dbReference type="Proteomes" id="UP000230002"/>
    </source>
</evidence>
<dbReference type="AlphaFoldDB" id="A0A2G8SDX5"/>
<evidence type="ECO:0000256" key="3">
    <source>
        <dbReference type="ARBA" id="ARBA00022695"/>
    </source>
</evidence>
<comment type="catalytic activity">
    <reaction evidence="5">
        <text>DNA(n) + a 2'-deoxyribonucleoside 5'-triphosphate = DNA(n+1) + diphosphate</text>
        <dbReference type="Rhea" id="RHEA:22508"/>
        <dbReference type="Rhea" id="RHEA-COMP:17339"/>
        <dbReference type="Rhea" id="RHEA-COMP:17340"/>
        <dbReference type="ChEBI" id="CHEBI:33019"/>
        <dbReference type="ChEBI" id="CHEBI:61560"/>
        <dbReference type="ChEBI" id="CHEBI:173112"/>
        <dbReference type="EC" id="2.7.7.7"/>
    </reaction>
</comment>
<comment type="caution">
    <text evidence="9">The sequence shown here is derived from an EMBL/GenBank/DDBJ whole genome shotgun (WGS) entry which is preliminary data.</text>
</comment>
<sequence length="358" mass="40393">MAKKRYVGFKFENPDDKEPAFDAKGIETVRRDGVPAQKKMTETCLKILFRTQDLSEIKDYCCRTWGRILENKVSVQDFIFAKEVKMGTYSDKVPPPPGVTVAARRMLEDPNDEPQYGERIPYVIARGEPGARLVDRAIAPRELFRDSHKRLDAAYYISRVLIPPLERIFNLVGADVRSWFDDMPKSLRADQPDITFSPRKNRRSIMIANALNIDDHFTSSHCLICGTFTPDVLCEVCRCDYASTMSGLLARVQKTEAQLKDVHLVCGSCCGTSSAEPVQCESLDCPWMYERKKLESKTEALTTIHDLIEEMENGWFVGDSESDSETELESEGANFSDRSIIAYSGESESDSRPVTPVA</sequence>
<reference evidence="9 10" key="1">
    <citation type="journal article" date="2015" name="Sci. Rep.">
        <title>Chromosome-level genome map provides insights into diverse defense mechanisms in the medicinal fungus Ganoderma sinense.</title>
        <authorList>
            <person name="Zhu Y."/>
            <person name="Xu J."/>
            <person name="Sun C."/>
            <person name="Zhou S."/>
            <person name="Xu H."/>
            <person name="Nelson D.R."/>
            <person name="Qian J."/>
            <person name="Song J."/>
            <person name="Luo H."/>
            <person name="Xiang L."/>
            <person name="Li Y."/>
            <person name="Xu Z."/>
            <person name="Ji A."/>
            <person name="Wang L."/>
            <person name="Lu S."/>
            <person name="Hayward A."/>
            <person name="Sun W."/>
            <person name="Li X."/>
            <person name="Schwartz D.C."/>
            <person name="Wang Y."/>
            <person name="Chen S."/>
        </authorList>
    </citation>
    <scope>NUCLEOTIDE SEQUENCE [LARGE SCALE GENOMIC DNA]</scope>
    <source>
        <strain evidence="9 10">ZZ0214-1</strain>
    </source>
</reference>
<dbReference type="STRING" id="1077348.A0A2G8SDX5"/>
<accession>A0A2G8SDX5</accession>